<sequence>MPPLSPWVVGREGTQIHANQRRGTKGENVAPRPRPVGSICSSQDFAFVQSRNNA</sequence>
<proteinExistence type="predicted"/>
<gene>
    <name evidence="2" type="ORF">EXN66_Car016653</name>
</gene>
<dbReference type="Proteomes" id="UP000503349">
    <property type="component" value="Chromosome 16"/>
</dbReference>
<accession>A0A6G1QEI9</accession>
<evidence type="ECO:0000256" key="1">
    <source>
        <dbReference type="SAM" id="MobiDB-lite"/>
    </source>
</evidence>
<organism evidence="2 3">
    <name type="scientific">Channa argus</name>
    <name type="common">Northern snakehead</name>
    <name type="synonym">Ophicephalus argus</name>
    <dbReference type="NCBI Taxonomy" id="215402"/>
    <lineage>
        <taxon>Eukaryota</taxon>
        <taxon>Metazoa</taxon>
        <taxon>Chordata</taxon>
        <taxon>Craniata</taxon>
        <taxon>Vertebrata</taxon>
        <taxon>Euteleostomi</taxon>
        <taxon>Actinopterygii</taxon>
        <taxon>Neopterygii</taxon>
        <taxon>Teleostei</taxon>
        <taxon>Neoteleostei</taxon>
        <taxon>Acanthomorphata</taxon>
        <taxon>Anabantaria</taxon>
        <taxon>Anabantiformes</taxon>
        <taxon>Channoidei</taxon>
        <taxon>Channidae</taxon>
        <taxon>Channa</taxon>
    </lineage>
</organism>
<dbReference type="AlphaFoldDB" id="A0A6G1QEI9"/>
<keyword evidence="3" id="KW-1185">Reference proteome</keyword>
<dbReference type="EMBL" id="CM015727">
    <property type="protein sequence ID" value="KAF3700965.1"/>
    <property type="molecule type" value="Genomic_DNA"/>
</dbReference>
<feature type="region of interest" description="Disordered" evidence="1">
    <location>
        <begin position="1"/>
        <end position="37"/>
    </location>
</feature>
<protein>
    <submittedName>
        <fullName evidence="2">Uncharacterized protein</fullName>
    </submittedName>
</protein>
<evidence type="ECO:0000313" key="2">
    <source>
        <dbReference type="EMBL" id="KAF3700965.1"/>
    </source>
</evidence>
<reference evidence="2 3" key="1">
    <citation type="submission" date="2019-02" db="EMBL/GenBank/DDBJ databases">
        <title>Opniocepnalus argus genome.</title>
        <authorList>
            <person name="Zhou C."/>
            <person name="Xiao S."/>
        </authorList>
    </citation>
    <scope>NUCLEOTIDE SEQUENCE [LARGE SCALE GENOMIC DNA]</scope>
    <source>
        <strain evidence="2">OARG1902GOOAL</strain>
        <tissue evidence="2">Muscle</tissue>
    </source>
</reference>
<name>A0A6G1QEI9_CHAAH</name>
<evidence type="ECO:0000313" key="3">
    <source>
        <dbReference type="Proteomes" id="UP000503349"/>
    </source>
</evidence>
<reference evidence="3" key="2">
    <citation type="submission" date="2019-02" db="EMBL/GenBank/DDBJ databases">
        <title>Opniocepnalus argus Var Kimnra genome.</title>
        <authorList>
            <person name="Zhou C."/>
            <person name="Xiao S."/>
        </authorList>
    </citation>
    <scope>NUCLEOTIDE SEQUENCE [LARGE SCALE GENOMIC DNA]</scope>
</reference>